<gene>
    <name evidence="7" type="primary">atp8</name>
</gene>
<keyword evidence="6" id="KW-0375">Hydrogen ion transport</keyword>
<protein>
    <recommendedName>
        <fullName evidence="6">ATP synthase protein 8</fullName>
    </recommendedName>
</protein>
<evidence type="ECO:0000313" key="7">
    <source>
        <dbReference type="EMBL" id="ABB78015.1"/>
    </source>
</evidence>
<reference evidence="7" key="1">
    <citation type="submission" date="2005-11" db="EMBL/GenBank/DDBJ databases">
        <authorList>
            <person name="Tambor J.H.M."/>
            <person name="Gomes S.L."/>
        </authorList>
    </citation>
    <scope>NUCLEOTIDE SEQUENCE</scope>
</reference>
<keyword evidence="6" id="KW-0813">Transport</keyword>
<dbReference type="GO" id="GO:0015078">
    <property type="term" value="F:proton transmembrane transporter activity"/>
    <property type="evidence" value="ECO:0007669"/>
    <property type="project" value="UniProtKB-UniRule"/>
</dbReference>
<comment type="subcellular location">
    <subcellularLocation>
        <location evidence="1">Membrane</location>
        <topology evidence="1">Single-pass membrane protein</topology>
    </subcellularLocation>
    <subcellularLocation>
        <location evidence="6">Mitochondrion inner membrane</location>
        <topology evidence="6">Single-pass membrane protein</topology>
    </subcellularLocation>
</comment>
<geneLocation type="mitochondrion" evidence="7"/>
<keyword evidence="6" id="KW-0138">CF(0)</keyword>
<keyword evidence="6 7" id="KW-0496">Mitochondrion</keyword>
<accession>B6A7S4</accession>
<evidence type="ECO:0000256" key="4">
    <source>
        <dbReference type="ARBA" id="ARBA00022989"/>
    </source>
</evidence>
<evidence type="ECO:0000256" key="1">
    <source>
        <dbReference type="ARBA" id="ARBA00004167"/>
    </source>
</evidence>
<organism evidence="7">
    <name type="scientific">Blastocladiella emersonii</name>
    <name type="common">Aquatic fungus</name>
    <dbReference type="NCBI Taxonomy" id="4808"/>
    <lineage>
        <taxon>Eukaryota</taxon>
        <taxon>Fungi</taxon>
        <taxon>Fungi incertae sedis</taxon>
        <taxon>Blastocladiomycota</taxon>
        <taxon>Blastocladiomycetes</taxon>
        <taxon>Blastocladiales</taxon>
        <taxon>Blastocladiaceae</taxon>
        <taxon>Blastocladiella</taxon>
    </lineage>
</organism>
<keyword evidence="6" id="KW-0066">ATP synthesis</keyword>
<comment type="function">
    <text evidence="6">Mitochondrial membrane ATP synthase (F(1)F(0) ATP synthase or Complex V) produces ATP from ADP in the presence of a proton gradient across the membrane which is generated by electron transport complexes of the respiratory chain. F-type ATPases consist of two structural domains, F(1) - containing the extramembraneous catalytic core and F(0) - containing the membrane proton channel, linked together by a central stalk and a peripheral stalk. During catalysis, ATP synthesis in the catalytic domain of F(1) is coupled via a rotary mechanism of the central stalk subunits to proton translocation. Part of the complex F(0) domain. Minor subunit located with subunit a in the membrane.</text>
</comment>
<dbReference type="AlphaFoldDB" id="B6A7S4"/>
<evidence type="ECO:0000256" key="5">
    <source>
        <dbReference type="ARBA" id="ARBA00023136"/>
    </source>
</evidence>
<dbReference type="Pfam" id="PF05933">
    <property type="entry name" value="Fun_ATP-synt_8"/>
    <property type="match status" value="1"/>
</dbReference>
<comment type="subunit">
    <text evidence="6">F-type ATPases have 2 components, CF(1) - the catalytic core - and CF(0) - the membrane proton channel.</text>
</comment>
<evidence type="ECO:0000256" key="2">
    <source>
        <dbReference type="ARBA" id="ARBA00008892"/>
    </source>
</evidence>
<keyword evidence="4 6" id="KW-1133">Transmembrane helix</keyword>
<evidence type="ECO:0000256" key="6">
    <source>
        <dbReference type="RuleBase" id="RU368038"/>
    </source>
</evidence>
<reference evidence="7" key="2">
    <citation type="journal article" date="2008" name="Gene">
        <title>The mitochondrial view of Blastocladiella emersonii.</title>
        <authorList>
            <person name="Tambor J.H."/>
            <person name="Ribichich K.F."/>
            <person name="Gomes S.L."/>
        </authorList>
    </citation>
    <scope>NUCLEOTIDE SEQUENCE</scope>
</reference>
<dbReference type="GO" id="GO:0015986">
    <property type="term" value="P:proton motive force-driven ATP synthesis"/>
    <property type="evidence" value="ECO:0007669"/>
    <property type="project" value="UniProtKB-UniRule"/>
</dbReference>
<keyword evidence="3 6" id="KW-0812">Transmembrane</keyword>
<keyword evidence="5 6" id="KW-0472">Membrane</keyword>
<dbReference type="GO" id="GO:0005743">
    <property type="term" value="C:mitochondrial inner membrane"/>
    <property type="evidence" value="ECO:0007669"/>
    <property type="project" value="UniProtKB-SubCell"/>
</dbReference>
<name>B6A7S4_BLAEM</name>
<dbReference type="EMBL" id="DQ287690">
    <property type="protein sequence ID" value="ABB78015.1"/>
    <property type="molecule type" value="Genomic_DNA"/>
</dbReference>
<dbReference type="GeneID" id="6972932"/>
<sequence>MPQLEPLYFLNSISWTYLIFVINFVLISKIFLPLNLRTLLIRLTLIAG</sequence>
<proteinExistence type="inferred from homology"/>
<keyword evidence="6" id="KW-0406">Ion transport</keyword>
<feature type="transmembrane region" description="Helical" evidence="6">
    <location>
        <begin position="12"/>
        <end position="32"/>
    </location>
</feature>
<dbReference type="GO" id="GO:0045259">
    <property type="term" value="C:proton-transporting ATP synthase complex"/>
    <property type="evidence" value="ECO:0007669"/>
    <property type="project" value="UniProtKB-KW"/>
</dbReference>
<dbReference type="RefSeq" id="YP_002274322.1">
    <property type="nucleotide sequence ID" value="NC_011360.1"/>
</dbReference>
<comment type="similarity">
    <text evidence="2 6">Belongs to the ATPase protein 8 family.</text>
</comment>
<dbReference type="InterPro" id="IPR009230">
    <property type="entry name" value="ATP_synth_su8_fun"/>
</dbReference>
<evidence type="ECO:0000256" key="3">
    <source>
        <dbReference type="ARBA" id="ARBA00022692"/>
    </source>
</evidence>